<evidence type="ECO:0000313" key="1">
    <source>
        <dbReference type="Proteomes" id="UP000887565"/>
    </source>
</evidence>
<keyword evidence="1" id="KW-1185">Reference proteome</keyword>
<dbReference type="AlphaFoldDB" id="A0A915HIU7"/>
<reference evidence="2" key="1">
    <citation type="submission" date="2022-11" db="UniProtKB">
        <authorList>
            <consortium name="WormBaseParasite"/>
        </authorList>
    </citation>
    <scope>IDENTIFICATION</scope>
</reference>
<evidence type="ECO:0000313" key="2">
    <source>
        <dbReference type="WBParaSite" id="nRc.2.0.1.t01923-RA"/>
    </source>
</evidence>
<proteinExistence type="predicted"/>
<dbReference type="Proteomes" id="UP000887565">
    <property type="component" value="Unplaced"/>
</dbReference>
<dbReference type="WBParaSite" id="nRc.2.0.1.t01923-RA">
    <property type="protein sequence ID" value="nRc.2.0.1.t01923-RA"/>
    <property type="gene ID" value="nRc.2.0.1.g01923"/>
</dbReference>
<protein>
    <submittedName>
        <fullName evidence="2">Uncharacterized protein</fullName>
    </submittedName>
</protein>
<sequence length="60" mass="6668">MTSLLTDADIKTIFWNESHVLPSVNQYCIADLLTAIQPEYLAVHFEPIFGPKKPSAASFS</sequence>
<organism evidence="1 2">
    <name type="scientific">Romanomermis culicivorax</name>
    <name type="common">Nematode worm</name>
    <dbReference type="NCBI Taxonomy" id="13658"/>
    <lineage>
        <taxon>Eukaryota</taxon>
        <taxon>Metazoa</taxon>
        <taxon>Ecdysozoa</taxon>
        <taxon>Nematoda</taxon>
        <taxon>Enoplea</taxon>
        <taxon>Dorylaimia</taxon>
        <taxon>Mermithida</taxon>
        <taxon>Mermithoidea</taxon>
        <taxon>Mermithidae</taxon>
        <taxon>Romanomermis</taxon>
    </lineage>
</organism>
<name>A0A915HIU7_ROMCU</name>
<accession>A0A915HIU7</accession>